<protein>
    <submittedName>
        <fullName evidence="2">Uncharacterized protein</fullName>
    </submittedName>
</protein>
<organism evidence="2 3">
    <name type="scientific">Serratia aquatilis</name>
    <dbReference type="NCBI Taxonomy" id="1737515"/>
    <lineage>
        <taxon>Bacteria</taxon>
        <taxon>Pseudomonadati</taxon>
        <taxon>Pseudomonadota</taxon>
        <taxon>Gammaproteobacteria</taxon>
        <taxon>Enterobacterales</taxon>
        <taxon>Yersiniaceae</taxon>
        <taxon>Serratia</taxon>
    </lineage>
</organism>
<dbReference type="RefSeq" id="WP_380677175.1">
    <property type="nucleotide sequence ID" value="NZ_CP173186.1"/>
</dbReference>
<name>A0ABV6EG93_9GAMM</name>
<proteinExistence type="predicted"/>
<evidence type="ECO:0000313" key="3">
    <source>
        <dbReference type="Proteomes" id="UP001589792"/>
    </source>
</evidence>
<keyword evidence="1" id="KW-0175">Coiled coil</keyword>
<sequence>MDIKTLLERIKSIREKLNSAKNILSITESNFRRGGVFAESERGNDYYLSLDKELIREIVLCQKQALEVELATLEDAKETAERIVAGLLPDSKTAPDQR</sequence>
<keyword evidence="3" id="KW-1185">Reference proteome</keyword>
<dbReference type="EMBL" id="JBHLXG010000017">
    <property type="protein sequence ID" value="MFC0228017.1"/>
    <property type="molecule type" value="Genomic_DNA"/>
</dbReference>
<evidence type="ECO:0000256" key="1">
    <source>
        <dbReference type="SAM" id="Coils"/>
    </source>
</evidence>
<evidence type="ECO:0000313" key="2">
    <source>
        <dbReference type="EMBL" id="MFC0228017.1"/>
    </source>
</evidence>
<gene>
    <name evidence="2" type="ORF">ACFFJ3_16205</name>
</gene>
<comment type="caution">
    <text evidence="2">The sequence shown here is derived from an EMBL/GenBank/DDBJ whole genome shotgun (WGS) entry which is preliminary data.</text>
</comment>
<feature type="coiled-coil region" evidence="1">
    <location>
        <begin position="56"/>
        <end position="83"/>
    </location>
</feature>
<dbReference type="Proteomes" id="UP001589792">
    <property type="component" value="Unassembled WGS sequence"/>
</dbReference>
<reference evidence="2 3" key="1">
    <citation type="submission" date="2024-09" db="EMBL/GenBank/DDBJ databases">
        <authorList>
            <person name="Sun Q."/>
            <person name="Mori K."/>
        </authorList>
    </citation>
    <scope>NUCLEOTIDE SEQUENCE [LARGE SCALE GENOMIC DNA]</scope>
    <source>
        <strain evidence="2 3">CCM 8626</strain>
    </source>
</reference>
<accession>A0ABV6EG93</accession>